<dbReference type="CDD" id="cd18186">
    <property type="entry name" value="BTB_POZ_ZBTB_KLHL-like"/>
    <property type="match status" value="1"/>
</dbReference>
<dbReference type="AlphaFoldDB" id="A0AAD9AIR0"/>
<protein>
    <submittedName>
        <fullName evidence="2">BTB/POZ domain-containing protein</fullName>
    </submittedName>
</protein>
<proteinExistence type="predicted"/>
<dbReference type="Pfam" id="PF00651">
    <property type="entry name" value="BTB"/>
    <property type="match status" value="1"/>
</dbReference>
<feature type="domain" description="BTB" evidence="1">
    <location>
        <begin position="24"/>
        <end position="103"/>
    </location>
</feature>
<dbReference type="PROSITE" id="PS50097">
    <property type="entry name" value="BTB"/>
    <property type="match status" value="1"/>
</dbReference>
<accession>A0AAD9AIR0</accession>
<evidence type="ECO:0000259" key="1">
    <source>
        <dbReference type="PROSITE" id="PS50097"/>
    </source>
</evidence>
<dbReference type="InterPro" id="IPR011333">
    <property type="entry name" value="SKP1/BTB/POZ_sf"/>
</dbReference>
<evidence type="ECO:0000313" key="2">
    <source>
        <dbReference type="EMBL" id="KAK1848946.1"/>
    </source>
</evidence>
<sequence length="304" mass="34538">MEVDDDASIVSDDTNAINNIAPDGDVIMVIGPKDKEFRLHSQILKAASKVFKAMLGPNFAEGQQLLNNRIHNDPVKIDLPEDDAYSMGILFELIHYRHDVLSSADADIVFDVALAADKYDLICAVKYPITEAMDRIVFTDDERGEEESMWKLAIAASMFDYDPSFKKATQALVSLSLHGYIRLADLWYQDQIFALRLCGLLEDQRAELRRMVMSKLLAVCAWYNDEDNDQTQRTFGSTILRFDIKMDAPEYFAHSDLQGVLDAIESSDYFNQFRENAQRENDRSTKWIGRTVEKAGLNLSDVRA</sequence>
<keyword evidence="3" id="KW-1185">Reference proteome</keyword>
<dbReference type="InterPro" id="IPR000210">
    <property type="entry name" value="BTB/POZ_dom"/>
</dbReference>
<dbReference type="EMBL" id="JAQOWY010000157">
    <property type="protein sequence ID" value="KAK1848946.1"/>
    <property type="molecule type" value="Genomic_DNA"/>
</dbReference>
<name>A0AAD9AIR0_9PEZI</name>
<comment type="caution">
    <text evidence="2">The sequence shown here is derived from an EMBL/GenBank/DDBJ whole genome shotgun (WGS) entry which is preliminary data.</text>
</comment>
<dbReference type="Proteomes" id="UP001243330">
    <property type="component" value="Unassembled WGS sequence"/>
</dbReference>
<dbReference type="SUPFAM" id="SSF54695">
    <property type="entry name" value="POZ domain"/>
    <property type="match status" value="1"/>
</dbReference>
<reference evidence="2" key="1">
    <citation type="submission" date="2023-01" db="EMBL/GenBank/DDBJ databases">
        <title>Colletotrichum chrysophilum M932 genome sequence.</title>
        <authorList>
            <person name="Baroncelli R."/>
        </authorList>
    </citation>
    <scope>NUCLEOTIDE SEQUENCE</scope>
    <source>
        <strain evidence="2">M932</strain>
    </source>
</reference>
<gene>
    <name evidence="2" type="ORF">CCHR01_08438</name>
</gene>
<organism evidence="2 3">
    <name type="scientific">Colletotrichum chrysophilum</name>
    <dbReference type="NCBI Taxonomy" id="1836956"/>
    <lineage>
        <taxon>Eukaryota</taxon>
        <taxon>Fungi</taxon>
        <taxon>Dikarya</taxon>
        <taxon>Ascomycota</taxon>
        <taxon>Pezizomycotina</taxon>
        <taxon>Sordariomycetes</taxon>
        <taxon>Hypocreomycetidae</taxon>
        <taxon>Glomerellales</taxon>
        <taxon>Glomerellaceae</taxon>
        <taxon>Colletotrichum</taxon>
        <taxon>Colletotrichum gloeosporioides species complex</taxon>
    </lineage>
</organism>
<dbReference type="Gene3D" id="3.30.710.10">
    <property type="entry name" value="Potassium Channel Kv1.1, Chain A"/>
    <property type="match status" value="1"/>
</dbReference>
<evidence type="ECO:0000313" key="3">
    <source>
        <dbReference type="Proteomes" id="UP001243330"/>
    </source>
</evidence>